<dbReference type="GO" id="GO:0006307">
    <property type="term" value="P:DNA alkylation repair"/>
    <property type="evidence" value="ECO:0007669"/>
    <property type="project" value="InterPro"/>
</dbReference>
<organism evidence="4 5">
    <name type="scientific">Patellaria atrata CBS 101060</name>
    <dbReference type="NCBI Taxonomy" id="1346257"/>
    <lineage>
        <taxon>Eukaryota</taxon>
        <taxon>Fungi</taxon>
        <taxon>Dikarya</taxon>
        <taxon>Ascomycota</taxon>
        <taxon>Pezizomycotina</taxon>
        <taxon>Dothideomycetes</taxon>
        <taxon>Dothideomycetes incertae sedis</taxon>
        <taxon>Patellariales</taxon>
        <taxon>Patellariaceae</taxon>
        <taxon>Patellaria</taxon>
    </lineage>
</organism>
<dbReference type="InterPro" id="IPR032854">
    <property type="entry name" value="ALKBH3"/>
</dbReference>
<accession>A0A9P4VQL9</accession>
<evidence type="ECO:0000313" key="4">
    <source>
        <dbReference type="EMBL" id="KAF2839998.1"/>
    </source>
</evidence>
<dbReference type="AlphaFoldDB" id="A0A9P4VQL9"/>
<dbReference type="GO" id="GO:0051213">
    <property type="term" value="F:dioxygenase activity"/>
    <property type="evidence" value="ECO:0007669"/>
    <property type="project" value="InterPro"/>
</dbReference>
<feature type="compositionally biased region" description="Low complexity" evidence="2">
    <location>
        <begin position="116"/>
        <end position="128"/>
    </location>
</feature>
<dbReference type="PANTHER" id="PTHR31212:SF5">
    <property type="entry name" value="ISOCHORISMATASE FAMILY PROTEIN FAMILY (AFU_ORTHOLOGUE AFUA_3G14500)"/>
    <property type="match status" value="1"/>
</dbReference>
<dbReference type="Gene3D" id="3.40.50.850">
    <property type="entry name" value="Isochorismatase-like"/>
    <property type="match status" value="1"/>
</dbReference>
<dbReference type="Pfam" id="PF13532">
    <property type="entry name" value="2OG-FeII_Oxy_2"/>
    <property type="match status" value="1"/>
</dbReference>
<feature type="compositionally biased region" description="Low complexity" evidence="2">
    <location>
        <begin position="143"/>
        <end position="161"/>
    </location>
</feature>
<feature type="compositionally biased region" description="Basic residues" evidence="2">
    <location>
        <begin position="133"/>
        <end position="142"/>
    </location>
</feature>
<proteinExistence type="inferred from homology"/>
<feature type="region of interest" description="Disordered" evidence="2">
    <location>
        <begin position="660"/>
        <end position="681"/>
    </location>
</feature>
<comment type="similarity">
    <text evidence="1">Belongs to the isochorismatase family.</text>
</comment>
<dbReference type="InterPro" id="IPR036380">
    <property type="entry name" value="Isochorismatase-like_sf"/>
</dbReference>
<reference evidence="4" key="1">
    <citation type="journal article" date="2020" name="Stud. Mycol.">
        <title>101 Dothideomycetes genomes: a test case for predicting lifestyles and emergence of pathogens.</title>
        <authorList>
            <person name="Haridas S."/>
            <person name="Albert R."/>
            <person name="Binder M."/>
            <person name="Bloem J."/>
            <person name="Labutti K."/>
            <person name="Salamov A."/>
            <person name="Andreopoulos B."/>
            <person name="Baker S."/>
            <person name="Barry K."/>
            <person name="Bills G."/>
            <person name="Bluhm B."/>
            <person name="Cannon C."/>
            <person name="Castanera R."/>
            <person name="Culley D."/>
            <person name="Daum C."/>
            <person name="Ezra D."/>
            <person name="Gonzalez J."/>
            <person name="Henrissat B."/>
            <person name="Kuo A."/>
            <person name="Liang C."/>
            <person name="Lipzen A."/>
            <person name="Lutzoni F."/>
            <person name="Magnuson J."/>
            <person name="Mondo S."/>
            <person name="Nolan M."/>
            <person name="Ohm R."/>
            <person name="Pangilinan J."/>
            <person name="Park H.-J."/>
            <person name="Ramirez L."/>
            <person name="Alfaro M."/>
            <person name="Sun H."/>
            <person name="Tritt A."/>
            <person name="Yoshinaga Y."/>
            <person name="Zwiers L.-H."/>
            <person name="Turgeon B."/>
            <person name="Goodwin S."/>
            <person name="Spatafora J."/>
            <person name="Crous P."/>
            <person name="Grigoriev I."/>
        </authorList>
    </citation>
    <scope>NUCLEOTIDE SEQUENCE</scope>
    <source>
        <strain evidence="4">CBS 101060</strain>
    </source>
</reference>
<feature type="compositionally biased region" description="Basic and acidic residues" evidence="2">
    <location>
        <begin position="427"/>
        <end position="437"/>
    </location>
</feature>
<dbReference type="PANTHER" id="PTHR31212">
    <property type="entry name" value="ALPHA-KETOGLUTARATE-DEPENDENT DIOXYGENASE ALKB HOMOLOG 3"/>
    <property type="match status" value="1"/>
</dbReference>
<dbReference type="Gene3D" id="1.20.1050.10">
    <property type="match status" value="1"/>
</dbReference>
<comment type="caution">
    <text evidence="4">The sequence shown here is derived from an EMBL/GenBank/DDBJ whole genome shotgun (WGS) entry which is preliminary data.</text>
</comment>
<feature type="compositionally biased region" description="Basic residues" evidence="2">
    <location>
        <begin position="660"/>
        <end position="669"/>
    </location>
</feature>
<dbReference type="Proteomes" id="UP000799429">
    <property type="component" value="Unassembled WGS sequence"/>
</dbReference>
<dbReference type="InterPro" id="IPR036282">
    <property type="entry name" value="Glutathione-S-Trfase_C_sf"/>
</dbReference>
<sequence length="993" mass="111582">MTSLLDLLTQAQPQFTTNQALLVVDLQNDFCSPDGKLPNHGPSGLVERIKALVPTFRENAGDVIWVRSVFEEERDVSDPSGDRDGDTVLLDVEAPRPSEDYESPEETSSKDRLQVPTPSSKPEKTPSSNRALKLFKRVRGKPKATPAPAPVAREPSPVPTEEVPEEDELFLSKTSKRGPCCLRDTPGVEFVEAVQATIDPENDVMVVKSHYSALNSTTLLLTLRTRLITELYICGNVCNTSIYATALDAARHGLTIHLIEDCLGYRKQMRYNEAIKQMTDLMGAQMITSQQIIYDLLYPSESEEGEEEDETAIGAESATEQLQAMLSNMSLTRGSAKDLRSKGGSLSESVRPPTASSSKRRQDTLSIESSDKISVDSKVSTMSPEELFEHDLRVHRQELKAKKSQPVLQPKKSEGRLRTVRSKARMRQREETEEKSKSFVTAADARSPKDSPRSSLNQAYKTTAAARASPMSPRSSDPQPKSSKKLPASLATFKTLGPGEKIGEGDCRIIYDFMPEDLTFQSFSETASRTSHYGASLDLSGRNDIFYRLLDEVRWQKMYHAQGEVPRLVCVEGEFGPDGSMPVYRHPSDQSLPLLHLSPVVRKVRDQVETIVRHPVNHVLIQLYRSGQDYISEHSDKTLDIVRGSSIVNVSFGAQRTMRLRTKKSAKSKKPMDEHSRETQRVSMPHNSIFVLGPETNMRWLHGINADKRIADERSDAELAYSGMRISLTFRYIGTFLSADNRLIWGQGATAKTQDTANPVINDDAAQTDNLIHAFGTENQSTDFDWDKTYGTGSDVLHFRAPPPDIPILFPGSDEVENSRVRIFLAEIGKDYTTSAAPPEIEGAAKITRTVTFRDADTFHTEILEAIPVLLYGDRYFHLDPSPQGHLVTASAYDMILKTEILNRQWIHRNESMGFIHTLRRVEEDLRSNNWEYICGNRFSVTDCAFWPVLDRVVAEWDGWTSREFPKLTEYYEMLWNTRPSVRGVREKIVEIE</sequence>
<dbReference type="SUPFAM" id="SSF51197">
    <property type="entry name" value="Clavaminate synthase-like"/>
    <property type="match status" value="1"/>
</dbReference>
<feature type="region of interest" description="Disordered" evidence="2">
    <location>
        <begin position="72"/>
        <end position="167"/>
    </location>
</feature>
<dbReference type="InterPro" id="IPR027450">
    <property type="entry name" value="AlkB-like"/>
</dbReference>
<dbReference type="CDD" id="cd00299">
    <property type="entry name" value="GST_C_family"/>
    <property type="match status" value="1"/>
</dbReference>
<dbReference type="Pfam" id="PF00857">
    <property type="entry name" value="Isochorismatase"/>
    <property type="match status" value="2"/>
</dbReference>
<name>A0A9P4VQL9_9PEZI</name>
<feature type="compositionally biased region" description="Low complexity" evidence="2">
    <location>
        <begin position="464"/>
        <end position="476"/>
    </location>
</feature>
<evidence type="ECO:0000259" key="3">
    <source>
        <dbReference type="PROSITE" id="PS51471"/>
    </source>
</evidence>
<dbReference type="SUPFAM" id="SSF47616">
    <property type="entry name" value="GST C-terminal domain-like"/>
    <property type="match status" value="1"/>
</dbReference>
<dbReference type="InterPro" id="IPR037151">
    <property type="entry name" value="AlkB-like_sf"/>
</dbReference>
<feature type="domain" description="Fe2OG dioxygenase" evidence="3">
    <location>
        <begin position="615"/>
        <end position="734"/>
    </location>
</feature>
<feature type="compositionally biased region" description="Basic and acidic residues" evidence="2">
    <location>
        <begin position="76"/>
        <end position="86"/>
    </location>
</feature>
<dbReference type="PROSITE" id="PS51471">
    <property type="entry name" value="FE2OG_OXY"/>
    <property type="match status" value="1"/>
</dbReference>
<dbReference type="InterPro" id="IPR005123">
    <property type="entry name" value="Oxoglu/Fe-dep_dioxygenase_dom"/>
</dbReference>
<evidence type="ECO:0000256" key="1">
    <source>
        <dbReference type="ARBA" id="ARBA00006336"/>
    </source>
</evidence>
<dbReference type="OrthoDB" id="445341at2759"/>
<dbReference type="Gene3D" id="2.60.120.590">
    <property type="entry name" value="Alpha-ketoglutarate-dependent dioxygenase AlkB-like"/>
    <property type="match status" value="1"/>
</dbReference>
<dbReference type="InterPro" id="IPR000868">
    <property type="entry name" value="Isochorismatase-like_dom"/>
</dbReference>
<gene>
    <name evidence="4" type="ORF">M501DRAFT_1010235</name>
</gene>
<dbReference type="EMBL" id="MU006093">
    <property type="protein sequence ID" value="KAF2839998.1"/>
    <property type="molecule type" value="Genomic_DNA"/>
</dbReference>
<dbReference type="Pfam" id="PF13410">
    <property type="entry name" value="GST_C_2"/>
    <property type="match status" value="1"/>
</dbReference>
<feature type="region of interest" description="Disordered" evidence="2">
    <location>
        <begin position="398"/>
        <end position="490"/>
    </location>
</feature>
<evidence type="ECO:0000256" key="2">
    <source>
        <dbReference type="SAM" id="MobiDB-lite"/>
    </source>
</evidence>
<feature type="region of interest" description="Disordered" evidence="2">
    <location>
        <begin position="333"/>
        <end position="384"/>
    </location>
</feature>
<keyword evidence="5" id="KW-1185">Reference proteome</keyword>
<protein>
    <recommendedName>
        <fullName evidence="3">Fe2OG dioxygenase domain-containing protein</fullName>
    </recommendedName>
</protein>
<evidence type="ECO:0000313" key="5">
    <source>
        <dbReference type="Proteomes" id="UP000799429"/>
    </source>
</evidence>
<dbReference type="SUPFAM" id="SSF52499">
    <property type="entry name" value="Isochorismatase-like hydrolases"/>
    <property type="match status" value="1"/>
</dbReference>
<feature type="compositionally biased region" description="Basic and acidic residues" evidence="2">
    <location>
        <begin position="670"/>
        <end position="680"/>
    </location>
</feature>